<reference evidence="1" key="1">
    <citation type="submission" date="2023-10" db="EMBL/GenBank/DDBJ databases">
        <authorList>
            <person name="Rodriguez Cubillos JULIANA M."/>
            <person name="De Vega J."/>
        </authorList>
    </citation>
    <scope>NUCLEOTIDE SEQUENCE</scope>
</reference>
<gene>
    <name evidence="1" type="ORF">MILVUS5_LOCUS12519</name>
</gene>
<comment type="caution">
    <text evidence="1">The sequence shown here is derived from an EMBL/GenBank/DDBJ whole genome shotgun (WGS) entry which is preliminary data.</text>
</comment>
<organism evidence="1 2">
    <name type="scientific">Trifolium pratense</name>
    <name type="common">Red clover</name>
    <dbReference type="NCBI Taxonomy" id="57577"/>
    <lineage>
        <taxon>Eukaryota</taxon>
        <taxon>Viridiplantae</taxon>
        <taxon>Streptophyta</taxon>
        <taxon>Embryophyta</taxon>
        <taxon>Tracheophyta</taxon>
        <taxon>Spermatophyta</taxon>
        <taxon>Magnoliopsida</taxon>
        <taxon>eudicotyledons</taxon>
        <taxon>Gunneridae</taxon>
        <taxon>Pentapetalae</taxon>
        <taxon>rosids</taxon>
        <taxon>fabids</taxon>
        <taxon>Fabales</taxon>
        <taxon>Fabaceae</taxon>
        <taxon>Papilionoideae</taxon>
        <taxon>50 kb inversion clade</taxon>
        <taxon>NPAAA clade</taxon>
        <taxon>Hologalegina</taxon>
        <taxon>IRL clade</taxon>
        <taxon>Trifolieae</taxon>
        <taxon>Trifolium</taxon>
    </lineage>
</organism>
<sequence length="307" mass="36027">MFQGWMPQESKNRIAAILPPSAGNGKDKPIIFVGAGTDEFSVAKMYKLLCHFEEDEMEWIWKKIWSLQVTERTKCFMWLAFHNRLLTNSTKARMGLNHGMCDYCREVEEMCLHAPRDCELAKSIWTSIVPVHARASFYGGDLINWFKYNLQGDLNKINEIHWPEFWANGCYSLWTWRNKEQHDENFLRPHQPVPFVLQRSREYFNAVQTTKVTTMKPHRTVWVGWKPPGAGWVKLTRTELLKKQTQLVVEVFCAIAKGIDLVDSLNSLAFVMHSWWNCGVCWKDCDLLGGWDIKRWNLKLIRQRLSK</sequence>
<proteinExistence type="predicted"/>
<accession>A0ACB0JGS4</accession>
<name>A0ACB0JGS4_TRIPR</name>
<evidence type="ECO:0000313" key="1">
    <source>
        <dbReference type="EMBL" id="CAJ2643230.1"/>
    </source>
</evidence>
<dbReference type="EMBL" id="CASHSV030000034">
    <property type="protein sequence ID" value="CAJ2643230.1"/>
    <property type="molecule type" value="Genomic_DNA"/>
</dbReference>
<keyword evidence="2" id="KW-1185">Reference proteome</keyword>
<protein>
    <submittedName>
        <fullName evidence="1">Uncharacterized protein</fullName>
    </submittedName>
</protein>
<dbReference type="Proteomes" id="UP001177021">
    <property type="component" value="Unassembled WGS sequence"/>
</dbReference>
<evidence type="ECO:0000313" key="2">
    <source>
        <dbReference type="Proteomes" id="UP001177021"/>
    </source>
</evidence>